<keyword evidence="1" id="KW-0732">Signal</keyword>
<dbReference type="Gene3D" id="3.40.50.1110">
    <property type="entry name" value="SGNH hydrolase"/>
    <property type="match status" value="1"/>
</dbReference>
<dbReference type="GO" id="GO:0006508">
    <property type="term" value="P:proteolysis"/>
    <property type="evidence" value="ECO:0007669"/>
    <property type="project" value="InterPro"/>
</dbReference>
<dbReference type="GO" id="GO:0016788">
    <property type="term" value="F:hydrolase activity, acting on ester bonds"/>
    <property type="evidence" value="ECO:0007669"/>
    <property type="project" value="UniProtKB-ARBA"/>
</dbReference>
<dbReference type="Gene3D" id="3.40.50.1820">
    <property type="entry name" value="alpha/beta hydrolase"/>
    <property type="match status" value="1"/>
</dbReference>
<dbReference type="EMBL" id="CP012040">
    <property type="protein sequence ID" value="AKP50551.1"/>
    <property type="molecule type" value="Genomic_DNA"/>
</dbReference>
<dbReference type="SUPFAM" id="SSF53474">
    <property type="entry name" value="alpha/beta-Hydrolases"/>
    <property type="match status" value="1"/>
</dbReference>
<evidence type="ECO:0000313" key="4">
    <source>
        <dbReference type="EMBL" id="AKP50551.1"/>
    </source>
</evidence>
<dbReference type="InterPro" id="IPR029058">
    <property type="entry name" value="AB_hydrolase_fold"/>
</dbReference>
<organism evidence="4 5">
    <name type="scientific">Cyclobacterium amurskyense</name>
    <dbReference type="NCBI Taxonomy" id="320787"/>
    <lineage>
        <taxon>Bacteria</taxon>
        <taxon>Pseudomonadati</taxon>
        <taxon>Bacteroidota</taxon>
        <taxon>Cytophagia</taxon>
        <taxon>Cytophagales</taxon>
        <taxon>Cyclobacteriaceae</taxon>
        <taxon>Cyclobacterium</taxon>
    </lineage>
</organism>
<sequence length="525" mass="59795">MKLSILSILFLFVTNAFAQNDPAWDNTQIENWPEECTRIMIPSTLDGENQAAIFYAAKQKNRPLIVSLHTWSANYEQEDVLVNESIIKDYNYIHPDFRGPNKNFKACGSEYVIQDIEDAIAYAIENGNADPNNIHVIGTSGGGYATLLTYMNTKYPVKTFSAWVPLSDLKKWFYESEGRGNKYSIDIAASTVKEEDFDRENYYLGEEEAEKRSPIYMKTPIEKRKNSKLYIYAGIHDGYTGSVPITQSLNFYNKVVADYDALEKKAIIPQEDIIEMLASRNFVATDKDSIADRLIHYQKSYKDLIKLTIFEGTHECLKSVALDQVDTDKVLVIGDSNGAKENGWVDQLKKTYFEDFIYNTSISGNTIGFNNNDQKKLNTLLNVDRYMNEADQNLHGLDKVVIMLGTNDCKAVFAPRKEEIPAKMATLLQKVKTHPVYVKYKPEIYVISPPPCGEDAIMKEKYHGSSERVKWLVPELKRVAELNGSRYIDIHTTLSPQWDSLAKDGIHPEENGQIMMSKIIQEQIN</sequence>
<reference evidence="4 5" key="1">
    <citation type="submission" date="2015-07" db="EMBL/GenBank/DDBJ databases">
        <authorList>
            <person name="Kim K.M."/>
        </authorList>
    </citation>
    <scope>NUCLEOTIDE SEQUENCE [LARGE SCALE GENOMIC DNA]</scope>
    <source>
        <strain evidence="4 5">KCTC 12363</strain>
    </source>
</reference>
<evidence type="ECO:0000256" key="1">
    <source>
        <dbReference type="SAM" id="SignalP"/>
    </source>
</evidence>
<evidence type="ECO:0000259" key="3">
    <source>
        <dbReference type="Pfam" id="PF13472"/>
    </source>
</evidence>
<dbReference type="Pfam" id="PF00326">
    <property type="entry name" value="Peptidase_S9"/>
    <property type="match status" value="1"/>
</dbReference>
<dbReference type="Pfam" id="PF13472">
    <property type="entry name" value="Lipase_GDSL_2"/>
    <property type="match status" value="1"/>
</dbReference>
<feature type="chain" id="PRO_5005207858" evidence="1">
    <location>
        <begin position="19"/>
        <end position="525"/>
    </location>
</feature>
<keyword evidence="5" id="KW-1185">Reference proteome</keyword>
<dbReference type="STRING" id="320787.CA2015_1101"/>
<protein>
    <submittedName>
        <fullName evidence="4">Prolyl oligopeptidase family protein</fullName>
    </submittedName>
</protein>
<evidence type="ECO:0000259" key="2">
    <source>
        <dbReference type="Pfam" id="PF00326"/>
    </source>
</evidence>
<dbReference type="InterPro" id="IPR051532">
    <property type="entry name" value="Ester_Hydrolysis_Enzymes"/>
</dbReference>
<proteinExistence type="predicted"/>
<dbReference type="Proteomes" id="UP000036520">
    <property type="component" value="Chromosome"/>
</dbReference>
<dbReference type="KEGG" id="camu:CA2015_1101"/>
<gene>
    <name evidence="4" type="ORF">CA2015_1101</name>
</gene>
<feature type="signal peptide" evidence="1">
    <location>
        <begin position="1"/>
        <end position="18"/>
    </location>
</feature>
<dbReference type="OrthoDB" id="1092902at2"/>
<dbReference type="PANTHER" id="PTHR30383">
    <property type="entry name" value="THIOESTERASE 1/PROTEASE 1/LYSOPHOSPHOLIPASE L1"/>
    <property type="match status" value="1"/>
</dbReference>
<dbReference type="SUPFAM" id="SSF52266">
    <property type="entry name" value="SGNH hydrolase"/>
    <property type="match status" value="1"/>
</dbReference>
<dbReference type="GO" id="GO:0008236">
    <property type="term" value="F:serine-type peptidase activity"/>
    <property type="evidence" value="ECO:0007669"/>
    <property type="project" value="InterPro"/>
</dbReference>
<feature type="domain" description="SGNH hydrolase-type esterase" evidence="3">
    <location>
        <begin position="336"/>
        <end position="513"/>
    </location>
</feature>
<dbReference type="InterPro" id="IPR036514">
    <property type="entry name" value="SGNH_hydro_sf"/>
</dbReference>
<feature type="domain" description="Peptidase S9 prolyl oligopeptidase catalytic" evidence="2">
    <location>
        <begin position="110"/>
        <end position="202"/>
    </location>
</feature>
<dbReference type="InterPro" id="IPR001375">
    <property type="entry name" value="Peptidase_S9_cat"/>
</dbReference>
<dbReference type="PATRIC" id="fig|320787.5.peg.1223"/>
<name>A0A0H4P7X6_9BACT</name>
<evidence type="ECO:0000313" key="5">
    <source>
        <dbReference type="Proteomes" id="UP000036520"/>
    </source>
</evidence>
<dbReference type="AlphaFoldDB" id="A0A0H4P7X6"/>
<accession>A0A0H4P7X6</accession>
<dbReference type="PANTHER" id="PTHR30383:SF29">
    <property type="entry name" value="SGNH HYDROLASE-TYPE ESTERASE DOMAIN-CONTAINING PROTEIN"/>
    <property type="match status" value="1"/>
</dbReference>
<dbReference type="InterPro" id="IPR013830">
    <property type="entry name" value="SGNH_hydro"/>
</dbReference>
<dbReference type="RefSeq" id="WP_048640982.1">
    <property type="nucleotide sequence ID" value="NZ_CP012040.1"/>
</dbReference>